<keyword evidence="3" id="KW-1185">Reference proteome</keyword>
<dbReference type="EMBL" id="JROU02000033">
    <property type="protein sequence ID" value="OEH80599.1"/>
    <property type="molecule type" value="Genomic_DNA"/>
</dbReference>
<gene>
    <name evidence="2" type="ORF">cyc_02819</name>
</gene>
<dbReference type="AlphaFoldDB" id="A0A1D3DAX4"/>
<comment type="caution">
    <text evidence="2">The sequence shown here is derived from an EMBL/GenBank/DDBJ whole genome shotgun (WGS) entry which is preliminary data.</text>
</comment>
<protein>
    <submittedName>
        <fullName evidence="2">Uncharacterized protein</fullName>
    </submittedName>
</protein>
<organism evidence="2 3">
    <name type="scientific">Cyclospora cayetanensis</name>
    <dbReference type="NCBI Taxonomy" id="88456"/>
    <lineage>
        <taxon>Eukaryota</taxon>
        <taxon>Sar</taxon>
        <taxon>Alveolata</taxon>
        <taxon>Apicomplexa</taxon>
        <taxon>Conoidasida</taxon>
        <taxon>Coccidia</taxon>
        <taxon>Eucoccidiorida</taxon>
        <taxon>Eimeriorina</taxon>
        <taxon>Eimeriidae</taxon>
        <taxon>Cyclospora</taxon>
    </lineage>
</organism>
<evidence type="ECO:0000256" key="1">
    <source>
        <dbReference type="SAM" id="MobiDB-lite"/>
    </source>
</evidence>
<dbReference type="VEuPathDB" id="ToxoDB:cyc_02819"/>
<feature type="region of interest" description="Disordered" evidence="1">
    <location>
        <begin position="27"/>
        <end position="62"/>
    </location>
</feature>
<evidence type="ECO:0000313" key="3">
    <source>
        <dbReference type="Proteomes" id="UP000095192"/>
    </source>
</evidence>
<feature type="compositionally biased region" description="Polar residues" evidence="1">
    <location>
        <begin position="27"/>
        <end position="37"/>
    </location>
</feature>
<proteinExistence type="predicted"/>
<accession>A0A1D3DAX4</accession>
<name>A0A1D3DAX4_9EIME</name>
<reference evidence="2 3" key="1">
    <citation type="journal article" date="2016" name="BMC Genomics">
        <title>Comparative genomics reveals Cyclospora cayetanensis possesses coccidia-like metabolism and invasion components but unique surface antigens.</title>
        <authorList>
            <person name="Liu S."/>
            <person name="Wang L."/>
            <person name="Zheng H."/>
            <person name="Xu Z."/>
            <person name="Roellig D.M."/>
            <person name="Li N."/>
            <person name="Frace M.A."/>
            <person name="Tang K."/>
            <person name="Arrowood M.J."/>
            <person name="Moss D.M."/>
            <person name="Zhang L."/>
            <person name="Feng Y."/>
            <person name="Xiao L."/>
        </authorList>
    </citation>
    <scope>NUCLEOTIDE SEQUENCE [LARGE SCALE GENOMIC DNA]</scope>
    <source>
        <strain evidence="2 3">CHN_HEN01</strain>
    </source>
</reference>
<dbReference type="InParanoid" id="A0A1D3DAX4"/>
<sequence>MRQQDLLGLLDRGRKVSWPRNSHALNLLPSVTRQTGPQEHHNKVQRLQQQAEQEPRQRYSLSQSRIRSVSGVTRQVWIASIPT</sequence>
<evidence type="ECO:0000313" key="2">
    <source>
        <dbReference type="EMBL" id="OEH80599.1"/>
    </source>
</evidence>
<dbReference type="Proteomes" id="UP000095192">
    <property type="component" value="Unassembled WGS sequence"/>
</dbReference>